<dbReference type="InterPro" id="IPR050466">
    <property type="entry name" value="Carboxylest/Gibb_receptor"/>
</dbReference>
<dbReference type="STRING" id="63057.A0A2P5AFS4"/>
<dbReference type="PANTHER" id="PTHR23024">
    <property type="entry name" value="ARYLACETAMIDE DEACETYLASE"/>
    <property type="match status" value="1"/>
</dbReference>
<dbReference type="GO" id="GO:0016787">
    <property type="term" value="F:hydrolase activity"/>
    <property type="evidence" value="ECO:0007669"/>
    <property type="project" value="UniProtKB-KW"/>
</dbReference>
<dbReference type="SUPFAM" id="SSF53474">
    <property type="entry name" value="alpha/beta-Hydrolases"/>
    <property type="match status" value="1"/>
</dbReference>
<feature type="domain" description="Alpha/beta hydrolase fold-3" evidence="2">
    <location>
        <begin position="46"/>
        <end position="118"/>
    </location>
</feature>
<evidence type="ECO:0000256" key="1">
    <source>
        <dbReference type="ARBA" id="ARBA00010515"/>
    </source>
</evidence>
<gene>
    <name evidence="3" type="ORF">TorRG33x02_351410</name>
</gene>
<dbReference type="Pfam" id="PF07859">
    <property type="entry name" value="Abhydrolase_3"/>
    <property type="match status" value="1"/>
</dbReference>
<protein>
    <submittedName>
        <fullName evidence="3">Alpha/beta hydrolase fold</fullName>
    </submittedName>
</protein>
<comment type="caution">
    <text evidence="3">The sequence shown here is derived from an EMBL/GenBank/DDBJ whole genome shotgun (WGS) entry which is preliminary data.</text>
</comment>
<dbReference type="OrthoDB" id="408631at2759"/>
<name>A0A2P5AFS4_TREOI</name>
<dbReference type="InParanoid" id="A0A2P5AFS4"/>
<dbReference type="InterPro" id="IPR013094">
    <property type="entry name" value="AB_hydrolase_3"/>
</dbReference>
<reference evidence="4" key="1">
    <citation type="submission" date="2016-06" db="EMBL/GenBank/DDBJ databases">
        <title>Parallel loss of symbiosis genes in relatives of nitrogen-fixing non-legume Parasponia.</title>
        <authorList>
            <person name="Van Velzen R."/>
            <person name="Holmer R."/>
            <person name="Bu F."/>
            <person name="Rutten L."/>
            <person name="Van Zeijl A."/>
            <person name="Liu W."/>
            <person name="Santuari L."/>
            <person name="Cao Q."/>
            <person name="Sharma T."/>
            <person name="Shen D."/>
            <person name="Roswanjaya Y."/>
            <person name="Wardhani T."/>
            <person name="Kalhor M.S."/>
            <person name="Jansen J."/>
            <person name="Van den Hoogen J."/>
            <person name="Gungor B."/>
            <person name="Hartog M."/>
            <person name="Hontelez J."/>
            <person name="Verver J."/>
            <person name="Yang W.-C."/>
            <person name="Schijlen E."/>
            <person name="Repin R."/>
            <person name="Schilthuizen M."/>
            <person name="Schranz E."/>
            <person name="Heidstra R."/>
            <person name="Miyata K."/>
            <person name="Fedorova E."/>
            <person name="Kohlen W."/>
            <person name="Bisseling T."/>
            <person name="Smit S."/>
            <person name="Geurts R."/>
        </authorList>
    </citation>
    <scope>NUCLEOTIDE SEQUENCE [LARGE SCALE GENOMIC DNA]</scope>
    <source>
        <strain evidence="4">cv. RG33-2</strain>
    </source>
</reference>
<keyword evidence="3" id="KW-0378">Hydrolase</keyword>
<keyword evidence="4" id="KW-1185">Reference proteome</keyword>
<proteinExistence type="inferred from homology"/>
<dbReference type="InterPro" id="IPR029058">
    <property type="entry name" value="AB_hydrolase_fold"/>
</dbReference>
<evidence type="ECO:0000313" key="4">
    <source>
        <dbReference type="Proteomes" id="UP000237000"/>
    </source>
</evidence>
<organism evidence="3 4">
    <name type="scientific">Trema orientale</name>
    <name type="common">Charcoal tree</name>
    <name type="synonym">Celtis orientalis</name>
    <dbReference type="NCBI Taxonomy" id="63057"/>
    <lineage>
        <taxon>Eukaryota</taxon>
        <taxon>Viridiplantae</taxon>
        <taxon>Streptophyta</taxon>
        <taxon>Embryophyta</taxon>
        <taxon>Tracheophyta</taxon>
        <taxon>Spermatophyta</taxon>
        <taxon>Magnoliopsida</taxon>
        <taxon>eudicotyledons</taxon>
        <taxon>Gunneridae</taxon>
        <taxon>Pentapetalae</taxon>
        <taxon>rosids</taxon>
        <taxon>fabids</taxon>
        <taxon>Rosales</taxon>
        <taxon>Cannabaceae</taxon>
        <taxon>Trema</taxon>
    </lineage>
</organism>
<dbReference type="PANTHER" id="PTHR23024:SF582">
    <property type="entry name" value="CARBOXYLESTERASE 12-RELATED"/>
    <property type="match status" value="1"/>
</dbReference>
<sequence>MKPVIAQFDCHVVLLQPPAKKIPPSESDLIAGVRSKDVIFLHTITLRTHVYHNFVSSVVAAVDTIAVSIDYGLFSYWPMPVCYDVKNGLEDWLNNYADLDWAFIGGDSTGGNITHDLVGSGQLEDWASKSKGLSWCTRILVIVISPSEFLEEMVKKFQIGCGKVLVFVAEDSLLEAGKRYVEELRKVGGVGLWRL</sequence>
<comment type="similarity">
    <text evidence="1">Belongs to the 'GDXG' lipolytic enzyme family.</text>
</comment>
<evidence type="ECO:0000313" key="3">
    <source>
        <dbReference type="EMBL" id="PON35397.1"/>
    </source>
</evidence>
<dbReference type="Proteomes" id="UP000237000">
    <property type="component" value="Unassembled WGS sequence"/>
</dbReference>
<evidence type="ECO:0000259" key="2">
    <source>
        <dbReference type="Pfam" id="PF07859"/>
    </source>
</evidence>
<accession>A0A2P5AFS4</accession>
<dbReference type="AlphaFoldDB" id="A0A2P5AFS4"/>
<dbReference type="EMBL" id="JXTC01000885">
    <property type="protein sequence ID" value="PON35397.1"/>
    <property type="molecule type" value="Genomic_DNA"/>
</dbReference>
<dbReference type="Gene3D" id="3.40.50.1820">
    <property type="entry name" value="alpha/beta hydrolase"/>
    <property type="match status" value="1"/>
</dbReference>